<protein>
    <recommendedName>
        <fullName evidence="6">Apple domain-containing protein</fullName>
    </recommendedName>
</protein>
<feature type="compositionally biased region" description="Gly residues" evidence="2">
    <location>
        <begin position="130"/>
        <end position="147"/>
    </location>
</feature>
<dbReference type="AlphaFoldDB" id="A0A9W9VV19"/>
<reference evidence="4" key="2">
    <citation type="journal article" date="2023" name="IMA Fungus">
        <title>Comparative genomic study of the Penicillium genus elucidates a diverse pangenome and 15 lateral gene transfer events.</title>
        <authorList>
            <person name="Petersen C."/>
            <person name="Sorensen T."/>
            <person name="Nielsen M.R."/>
            <person name="Sondergaard T.E."/>
            <person name="Sorensen J.L."/>
            <person name="Fitzpatrick D.A."/>
            <person name="Frisvad J.C."/>
            <person name="Nielsen K.L."/>
        </authorList>
    </citation>
    <scope>NUCLEOTIDE SEQUENCE</scope>
    <source>
        <strain evidence="4">IBT 29864</strain>
    </source>
</reference>
<feature type="chain" id="PRO_5040876735" description="Apple domain-containing protein" evidence="3">
    <location>
        <begin position="18"/>
        <end position="190"/>
    </location>
</feature>
<dbReference type="EMBL" id="JAPZBS010000001">
    <property type="protein sequence ID" value="KAJ5389828.1"/>
    <property type="molecule type" value="Genomic_DNA"/>
</dbReference>
<reference evidence="4" key="1">
    <citation type="submission" date="2022-11" db="EMBL/GenBank/DDBJ databases">
        <authorList>
            <person name="Petersen C."/>
        </authorList>
    </citation>
    <scope>NUCLEOTIDE SEQUENCE</scope>
    <source>
        <strain evidence="4">IBT 29864</strain>
    </source>
</reference>
<name>A0A9W9VV19_9EURO</name>
<dbReference type="RefSeq" id="XP_056560556.1">
    <property type="nucleotide sequence ID" value="XM_056693827.1"/>
</dbReference>
<feature type="region of interest" description="Disordered" evidence="2">
    <location>
        <begin position="106"/>
        <end position="148"/>
    </location>
</feature>
<feature type="coiled-coil region" evidence="1">
    <location>
        <begin position="159"/>
        <end position="186"/>
    </location>
</feature>
<keyword evidence="5" id="KW-1185">Reference proteome</keyword>
<keyword evidence="3" id="KW-0732">Signal</keyword>
<keyword evidence="1" id="KW-0175">Coiled coil</keyword>
<evidence type="ECO:0000256" key="3">
    <source>
        <dbReference type="SAM" id="SignalP"/>
    </source>
</evidence>
<evidence type="ECO:0008006" key="6">
    <source>
        <dbReference type="Google" id="ProtNLM"/>
    </source>
</evidence>
<evidence type="ECO:0000256" key="1">
    <source>
        <dbReference type="SAM" id="Coils"/>
    </source>
</evidence>
<evidence type="ECO:0000313" key="5">
    <source>
        <dbReference type="Proteomes" id="UP001147782"/>
    </source>
</evidence>
<accession>A0A9W9VV19</accession>
<organism evidence="4 5">
    <name type="scientific">Penicillium cataractarum</name>
    <dbReference type="NCBI Taxonomy" id="2100454"/>
    <lineage>
        <taxon>Eukaryota</taxon>
        <taxon>Fungi</taxon>
        <taxon>Dikarya</taxon>
        <taxon>Ascomycota</taxon>
        <taxon>Pezizomycotina</taxon>
        <taxon>Eurotiomycetes</taxon>
        <taxon>Eurotiomycetidae</taxon>
        <taxon>Eurotiales</taxon>
        <taxon>Aspergillaceae</taxon>
        <taxon>Penicillium</taxon>
    </lineage>
</organism>
<dbReference type="Gene3D" id="3.50.4.10">
    <property type="entry name" value="Hepatocyte Growth Factor"/>
    <property type="match status" value="1"/>
</dbReference>
<dbReference type="GeneID" id="81433004"/>
<dbReference type="Proteomes" id="UP001147782">
    <property type="component" value="Unassembled WGS sequence"/>
</dbReference>
<proteinExistence type="predicted"/>
<evidence type="ECO:0000256" key="2">
    <source>
        <dbReference type="SAM" id="MobiDB-lite"/>
    </source>
</evidence>
<gene>
    <name evidence="4" type="ORF">N7496_000896</name>
</gene>
<feature type="signal peptide" evidence="3">
    <location>
        <begin position="1"/>
        <end position="17"/>
    </location>
</feature>
<comment type="caution">
    <text evidence="4">The sequence shown here is derived from an EMBL/GenBank/DDBJ whole genome shotgun (WGS) entry which is preliminary data.</text>
</comment>
<dbReference type="OrthoDB" id="4492872at2759"/>
<sequence length="190" mass="20479">MKIREVLLSLLVTGVLAQRSSEDSYEDLCGEKDQEEDEILPGYKVQYFCQLIGPHNVHQVPDINSAEECAMLCQGRPGCVGSSWEVKPSTCSGDTEAKDQKWTLYMKNLTPPPPPATEDPQEGEGQEGDTAGGSSQGRGSQGGGAQAGGAAVCNICEALEQTNAQLEECKQTQADLQKELTQCLKDKEEL</sequence>
<evidence type="ECO:0000313" key="4">
    <source>
        <dbReference type="EMBL" id="KAJ5389828.1"/>
    </source>
</evidence>